<dbReference type="GO" id="GO:0016747">
    <property type="term" value="F:acyltransferase activity, transferring groups other than amino-acyl groups"/>
    <property type="evidence" value="ECO:0007669"/>
    <property type="project" value="InterPro"/>
</dbReference>
<reference evidence="4 5" key="1">
    <citation type="submission" date="2015-01" db="EMBL/GenBank/DDBJ databases">
        <title>Deinococcus puniceus/DY1/ whole genome sequencing.</title>
        <authorList>
            <person name="Kim M.K."/>
            <person name="Srinivasan S."/>
            <person name="Lee J.-J."/>
        </authorList>
    </citation>
    <scope>NUCLEOTIDE SEQUENCE [LARGE SCALE GENOMIC DNA]</scope>
    <source>
        <strain evidence="4 5">DY1</strain>
    </source>
</reference>
<name>A0A172T647_9DEIO</name>
<dbReference type="InterPro" id="IPR050832">
    <property type="entry name" value="Bact_Acetyltransf"/>
</dbReference>
<dbReference type="EMBL" id="CP011387">
    <property type="protein sequence ID" value="ANE42509.1"/>
    <property type="molecule type" value="Genomic_DNA"/>
</dbReference>
<sequence length="180" mass="19770">MTNGRIRWATPADASALAWVHVSSWQDTYAGLMPAEFLAGMTDAAAQERRRVFWERHVGSPDHVTLVAELGEKVVAFVSGGPTAERDHPSSDAELHTLYALPHAKGLGLGRRLTATLAEELQARGFQSLFLWVLDVNPTRAFYLHLGGREAGEKIETIPGGELREIRVVWDDLGTLISKS</sequence>
<dbReference type="Gene3D" id="3.40.630.30">
    <property type="match status" value="1"/>
</dbReference>
<dbReference type="RefSeq" id="WP_064013553.1">
    <property type="nucleotide sequence ID" value="NZ_CP011387.1"/>
</dbReference>
<keyword evidence="5" id="KW-1185">Reference proteome</keyword>
<evidence type="ECO:0000313" key="4">
    <source>
        <dbReference type="EMBL" id="ANE42509.1"/>
    </source>
</evidence>
<evidence type="ECO:0000256" key="1">
    <source>
        <dbReference type="ARBA" id="ARBA00022679"/>
    </source>
</evidence>
<organism evidence="4 5">
    <name type="scientific">Deinococcus puniceus</name>
    <dbReference type="NCBI Taxonomy" id="1182568"/>
    <lineage>
        <taxon>Bacteria</taxon>
        <taxon>Thermotogati</taxon>
        <taxon>Deinococcota</taxon>
        <taxon>Deinococci</taxon>
        <taxon>Deinococcales</taxon>
        <taxon>Deinococcaceae</taxon>
        <taxon>Deinococcus</taxon>
    </lineage>
</organism>
<dbReference type="SUPFAM" id="SSF55729">
    <property type="entry name" value="Acyl-CoA N-acyltransferases (Nat)"/>
    <property type="match status" value="1"/>
</dbReference>
<dbReference type="OrthoDB" id="5292888at2"/>
<evidence type="ECO:0000256" key="2">
    <source>
        <dbReference type="ARBA" id="ARBA00023315"/>
    </source>
</evidence>
<dbReference type="PANTHER" id="PTHR43877">
    <property type="entry name" value="AMINOALKYLPHOSPHONATE N-ACETYLTRANSFERASE-RELATED-RELATED"/>
    <property type="match status" value="1"/>
</dbReference>
<dbReference type="Pfam" id="PF00583">
    <property type="entry name" value="Acetyltransf_1"/>
    <property type="match status" value="1"/>
</dbReference>
<dbReference type="PROSITE" id="PS51186">
    <property type="entry name" value="GNAT"/>
    <property type="match status" value="1"/>
</dbReference>
<dbReference type="InterPro" id="IPR016181">
    <property type="entry name" value="Acyl_CoA_acyltransferase"/>
</dbReference>
<protein>
    <submittedName>
        <fullName evidence="4">Acetyltransferase</fullName>
    </submittedName>
</protein>
<proteinExistence type="predicted"/>
<feature type="domain" description="N-acetyltransferase" evidence="3">
    <location>
        <begin position="4"/>
        <end position="170"/>
    </location>
</feature>
<dbReference type="Proteomes" id="UP000077363">
    <property type="component" value="Chromosome"/>
</dbReference>
<dbReference type="PATRIC" id="fig|1182568.3.peg.125"/>
<keyword evidence="1 4" id="KW-0808">Transferase</keyword>
<dbReference type="InterPro" id="IPR000182">
    <property type="entry name" value="GNAT_dom"/>
</dbReference>
<accession>A0A172T647</accession>
<gene>
    <name evidence="4" type="ORF">SU48_00600</name>
</gene>
<evidence type="ECO:0000313" key="5">
    <source>
        <dbReference type="Proteomes" id="UP000077363"/>
    </source>
</evidence>
<evidence type="ECO:0000259" key="3">
    <source>
        <dbReference type="PROSITE" id="PS51186"/>
    </source>
</evidence>
<dbReference type="CDD" id="cd04301">
    <property type="entry name" value="NAT_SF"/>
    <property type="match status" value="1"/>
</dbReference>
<dbReference type="AlphaFoldDB" id="A0A172T647"/>
<dbReference type="KEGG" id="dpu:SU48_00600"/>
<keyword evidence="2" id="KW-0012">Acyltransferase</keyword>